<name>T1EXC7_HELRO</name>
<dbReference type="OrthoDB" id="63267at2759"/>
<dbReference type="PIRSF" id="PIRSF000551">
    <property type="entry name" value="PKC_delta"/>
    <property type="match status" value="1"/>
</dbReference>
<keyword evidence="5 15" id="KW-0808">Transferase</keyword>
<dbReference type="EMBL" id="AMQM01002189">
    <property type="status" value="NOT_ANNOTATED_CDS"/>
    <property type="molecule type" value="Genomic_DNA"/>
</dbReference>
<keyword evidence="25" id="KW-1185">Reference proteome</keyword>
<feature type="binding site" evidence="17 18">
    <location>
        <position position="254"/>
    </location>
    <ligand>
        <name>ATP</name>
        <dbReference type="ChEBI" id="CHEBI:30616"/>
    </ligand>
</feature>
<evidence type="ECO:0000256" key="16">
    <source>
        <dbReference type="PIRSR" id="PIRSR000551-50"/>
    </source>
</evidence>
<evidence type="ECO:0000256" key="19">
    <source>
        <dbReference type="SAM" id="MobiDB-lite"/>
    </source>
</evidence>
<feature type="compositionally biased region" description="Low complexity" evidence="19">
    <location>
        <begin position="108"/>
        <end position="117"/>
    </location>
</feature>
<dbReference type="InterPro" id="IPR002219">
    <property type="entry name" value="PKC_DAG/PE"/>
</dbReference>
<evidence type="ECO:0000256" key="18">
    <source>
        <dbReference type="PROSITE-ProRule" id="PRU10141"/>
    </source>
</evidence>
<keyword evidence="9" id="KW-0863">Zinc-finger</keyword>
<dbReference type="PROSITE" id="PS00107">
    <property type="entry name" value="PROTEIN_KINASE_ATP"/>
    <property type="match status" value="1"/>
</dbReference>
<sequence>MQLMSERFNINIPHRFVLNSFMSPTFCDHCGSMLFGLFKQGLKCEECGATCHKKCYKFVPNLCGINQKILNELLETVKNSNLSLTPGKQLAPCSKSSEVTRRVPPSKAPSKSIDSSAASSFSSTATQLEKASIDTVYSILSSELASINLRESLLSESSTDEDDIMKQPCSVHMSGIRSDSKRTSQMVLHQISPSLATKKSKRTSIFIMPEPTKKTKKFAVDDFKMLKVLGKGSFGKVLLVEMNNEADSDLYAMKVLKKDVVLEDNDVESTLVERRVLELGNQCPFITKLICTFQTSNHLFFVMEYLSGGDLMFHIQRNRRFKEDQAKFYAVELICGLQFLHKKKVVYRDLKPDNVLLDKEGHVKIADFGMCKENCSGSQRTATFCGTPHYLAPEIIRGQKYNESVDWFSFGVVLYEMLEGKLPFHGKNEDEMFKSILEHPMKATKIIKMESPAYLCISQLLDKDANNRLGMPSSPWGLIRNHLFFKDVVWQNYENLSMKPPFKPLTRGRMDVSNFEMEFTREPPKLTQPSNKHLIQSINQDIFEGFSFTSPSTTF</sequence>
<dbReference type="SUPFAM" id="SSF57889">
    <property type="entry name" value="Cysteine-rich domain"/>
    <property type="match status" value="1"/>
</dbReference>
<dbReference type="Gene3D" id="3.30.60.20">
    <property type="match status" value="1"/>
</dbReference>
<reference evidence="24" key="3">
    <citation type="submission" date="2015-06" db="UniProtKB">
        <authorList>
            <consortium name="EnsemblMetazoa"/>
        </authorList>
    </citation>
    <scope>IDENTIFICATION</scope>
</reference>
<evidence type="ECO:0000256" key="3">
    <source>
        <dbReference type="ARBA" id="ARBA00022527"/>
    </source>
</evidence>
<keyword evidence="8 15" id="KW-0547">Nucleotide-binding</keyword>
<dbReference type="GO" id="GO:0004697">
    <property type="term" value="F:diacylglycerol-dependent serine/threonine kinase activity"/>
    <property type="evidence" value="ECO:0007669"/>
    <property type="project" value="UniProtKB-EC"/>
</dbReference>
<dbReference type="GO" id="GO:0005737">
    <property type="term" value="C:cytoplasm"/>
    <property type="evidence" value="ECO:0000318"/>
    <property type="project" value="GO_Central"/>
</dbReference>
<keyword evidence="12 15" id="KW-0067">ATP-binding</keyword>
<dbReference type="SMART" id="SM00109">
    <property type="entry name" value="C1"/>
    <property type="match status" value="1"/>
</dbReference>
<evidence type="ECO:0000256" key="15">
    <source>
        <dbReference type="PIRNR" id="PIRNR000551"/>
    </source>
</evidence>
<dbReference type="PROSITE" id="PS00479">
    <property type="entry name" value="ZF_DAG_PE_1"/>
    <property type="match status" value="1"/>
</dbReference>
<evidence type="ECO:0000256" key="1">
    <source>
        <dbReference type="ARBA" id="ARBA00005490"/>
    </source>
</evidence>
<dbReference type="GeneID" id="20201227"/>
<evidence type="ECO:0000256" key="4">
    <source>
        <dbReference type="ARBA" id="ARBA00022553"/>
    </source>
</evidence>
<dbReference type="InterPro" id="IPR017441">
    <property type="entry name" value="Protein_kinase_ATP_BS"/>
</dbReference>
<dbReference type="CTD" id="20201227"/>
<protein>
    <recommendedName>
        <fullName evidence="2 15">Protein kinase C</fullName>
        <ecNumber evidence="2 15">2.7.11.13</ecNumber>
    </recommendedName>
</protein>
<dbReference type="HOGENOM" id="CLU_000288_54_4_1"/>
<dbReference type="GO" id="GO:0008270">
    <property type="term" value="F:zinc ion binding"/>
    <property type="evidence" value="ECO:0007669"/>
    <property type="project" value="UniProtKB-KW"/>
</dbReference>
<evidence type="ECO:0000256" key="9">
    <source>
        <dbReference type="ARBA" id="ARBA00022771"/>
    </source>
</evidence>
<dbReference type="SUPFAM" id="SSF56112">
    <property type="entry name" value="Protein kinase-like (PK-like)"/>
    <property type="match status" value="1"/>
</dbReference>
<dbReference type="GO" id="GO:0005634">
    <property type="term" value="C:nucleus"/>
    <property type="evidence" value="ECO:0000318"/>
    <property type="project" value="GO_Central"/>
</dbReference>
<evidence type="ECO:0000256" key="5">
    <source>
        <dbReference type="ARBA" id="ARBA00022679"/>
    </source>
</evidence>
<comment type="catalytic activity">
    <reaction evidence="14">
        <text>L-seryl-[protein] + ATP = O-phospho-L-seryl-[protein] + ADP + H(+)</text>
        <dbReference type="Rhea" id="RHEA:17989"/>
        <dbReference type="Rhea" id="RHEA-COMP:9863"/>
        <dbReference type="Rhea" id="RHEA-COMP:11604"/>
        <dbReference type="ChEBI" id="CHEBI:15378"/>
        <dbReference type="ChEBI" id="CHEBI:29999"/>
        <dbReference type="ChEBI" id="CHEBI:30616"/>
        <dbReference type="ChEBI" id="CHEBI:83421"/>
        <dbReference type="ChEBI" id="CHEBI:456216"/>
        <dbReference type="EC" id="2.7.11.13"/>
    </reaction>
</comment>
<dbReference type="FunFam" id="1.10.510.10:FF:000048">
    <property type="entry name" value="Protein kinase C"/>
    <property type="match status" value="1"/>
</dbReference>
<dbReference type="AlphaFoldDB" id="T1EXC7"/>
<evidence type="ECO:0000313" key="24">
    <source>
        <dbReference type="EnsemblMetazoa" id="HelroP165840"/>
    </source>
</evidence>
<evidence type="ECO:0000259" key="20">
    <source>
        <dbReference type="PROSITE" id="PS50011"/>
    </source>
</evidence>
<evidence type="ECO:0000256" key="11">
    <source>
        <dbReference type="ARBA" id="ARBA00022833"/>
    </source>
</evidence>
<dbReference type="OMA" id="HGIKNHE"/>
<dbReference type="RefSeq" id="XP_009030573.1">
    <property type="nucleotide sequence ID" value="XM_009032325.1"/>
</dbReference>
<evidence type="ECO:0000256" key="17">
    <source>
        <dbReference type="PIRSR" id="PIRSR000551-51"/>
    </source>
</evidence>
<evidence type="ECO:0000256" key="14">
    <source>
        <dbReference type="ARBA" id="ARBA00047470"/>
    </source>
</evidence>
<comment type="catalytic activity">
    <reaction evidence="13 15">
        <text>L-threonyl-[protein] + ATP = O-phospho-L-threonyl-[protein] + ADP + H(+)</text>
        <dbReference type="Rhea" id="RHEA:46608"/>
        <dbReference type="Rhea" id="RHEA-COMP:11060"/>
        <dbReference type="Rhea" id="RHEA-COMP:11605"/>
        <dbReference type="ChEBI" id="CHEBI:15378"/>
        <dbReference type="ChEBI" id="CHEBI:30013"/>
        <dbReference type="ChEBI" id="CHEBI:30616"/>
        <dbReference type="ChEBI" id="CHEBI:61977"/>
        <dbReference type="ChEBI" id="CHEBI:456216"/>
        <dbReference type="EC" id="2.7.11.13"/>
    </reaction>
</comment>
<dbReference type="eggNOG" id="KOG0694">
    <property type="taxonomic scope" value="Eukaryota"/>
</dbReference>
<evidence type="ECO:0000256" key="7">
    <source>
        <dbReference type="ARBA" id="ARBA00022737"/>
    </source>
</evidence>
<dbReference type="EnsemblMetazoa" id="HelroT165840">
    <property type="protein sequence ID" value="HelroP165840"/>
    <property type="gene ID" value="HelroG165840"/>
</dbReference>
<dbReference type="GO" id="GO:0004674">
    <property type="term" value="F:protein serine/threonine kinase activity"/>
    <property type="evidence" value="ECO:0000318"/>
    <property type="project" value="GO_Central"/>
</dbReference>
<evidence type="ECO:0000313" key="25">
    <source>
        <dbReference type="Proteomes" id="UP000015101"/>
    </source>
</evidence>
<comment type="similarity">
    <text evidence="1 15">Belongs to the protein kinase superfamily. AGC Ser/Thr protein kinase family. PKC subfamily.</text>
</comment>
<dbReference type="InterPro" id="IPR046349">
    <property type="entry name" value="C1-like_sf"/>
</dbReference>
<dbReference type="InterPro" id="IPR000961">
    <property type="entry name" value="AGC-kinase_C"/>
</dbReference>
<feature type="binding site" evidence="17">
    <location>
        <begin position="229"/>
        <end position="237"/>
    </location>
    <ligand>
        <name>ATP</name>
        <dbReference type="ChEBI" id="CHEBI:30616"/>
    </ligand>
</feature>
<dbReference type="Gene3D" id="1.10.510.10">
    <property type="entry name" value="Transferase(Phosphotransferase) domain 1"/>
    <property type="match status" value="1"/>
</dbReference>
<dbReference type="EMBL" id="KB097700">
    <property type="protein sequence ID" value="ESN91769.1"/>
    <property type="molecule type" value="Genomic_DNA"/>
</dbReference>
<dbReference type="FunFam" id="3.30.200.20:FF:000103">
    <property type="entry name" value="Protein kinase C"/>
    <property type="match status" value="1"/>
</dbReference>
<evidence type="ECO:0000256" key="2">
    <source>
        <dbReference type="ARBA" id="ARBA00012429"/>
    </source>
</evidence>
<feature type="domain" description="Protein kinase" evidence="20">
    <location>
        <begin position="223"/>
        <end position="485"/>
    </location>
</feature>
<reference evidence="23 25" key="2">
    <citation type="journal article" date="2013" name="Nature">
        <title>Insights into bilaterian evolution from three spiralian genomes.</title>
        <authorList>
            <person name="Simakov O."/>
            <person name="Marletaz F."/>
            <person name="Cho S.J."/>
            <person name="Edsinger-Gonzales E."/>
            <person name="Havlak P."/>
            <person name="Hellsten U."/>
            <person name="Kuo D.H."/>
            <person name="Larsson T."/>
            <person name="Lv J."/>
            <person name="Arendt D."/>
            <person name="Savage R."/>
            <person name="Osoegawa K."/>
            <person name="de Jong P."/>
            <person name="Grimwood J."/>
            <person name="Chapman J.A."/>
            <person name="Shapiro H."/>
            <person name="Aerts A."/>
            <person name="Otillar R.P."/>
            <person name="Terry A.Y."/>
            <person name="Boore J.L."/>
            <person name="Grigoriev I.V."/>
            <person name="Lindberg D.R."/>
            <person name="Seaver E.C."/>
            <person name="Weisblat D.A."/>
            <person name="Putnam N.H."/>
            <person name="Rokhsar D.S."/>
        </authorList>
    </citation>
    <scope>NUCLEOTIDE SEQUENCE</scope>
</reference>
<keyword evidence="10 15" id="KW-0418">Kinase</keyword>
<dbReference type="KEGG" id="hro:HELRODRAFT_165840"/>
<dbReference type="InterPro" id="IPR000719">
    <property type="entry name" value="Prot_kinase_dom"/>
</dbReference>
<dbReference type="PRINTS" id="PR00008">
    <property type="entry name" value="DAGPEDOMAIN"/>
</dbReference>
<dbReference type="PANTHER" id="PTHR24351">
    <property type="entry name" value="RIBOSOMAL PROTEIN S6 KINASE"/>
    <property type="match status" value="1"/>
</dbReference>
<dbReference type="PROSITE" id="PS51285">
    <property type="entry name" value="AGC_KINASE_CTER"/>
    <property type="match status" value="1"/>
</dbReference>
<feature type="region of interest" description="Disordered" evidence="19">
    <location>
        <begin position="88"/>
        <end position="117"/>
    </location>
</feature>
<keyword evidence="6" id="KW-0479">Metal-binding</keyword>
<evidence type="ECO:0000256" key="8">
    <source>
        <dbReference type="ARBA" id="ARBA00022741"/>
    </source>
</evidence>
<evidence type="ECO:0000256" key="13">
    <source>
        <dbReference type="ARBA" id="ARBA00047272"/>
    </source>
</evidence>
<proteinExistence type="inferred from homology"/>
<dbReference type="Pfam" id="PF00130">
    <property type="entry name" value="C1_1"/>
    <property type="match status" value="1"/>
</dbReference>
<keyword evidence="11" id="KW-0862">Zinc</keyword>
<dbReference type="PROSITE" id="PS50011">
    <property type="entry name" value="PROTEIN_KINASE_DOM"/>
    <property type="match status" value="1"/>
</dbReference>
<dbReference type="InterPro" id="IPR011009">
    <property type="entry name" value="Kinase-like_dom_sf"/>
</dbReference>
<dbReference type="Pfam" id="PF00069">
    <property type="entry name" value="Pkinase"/>
    <property type="match status" value="1"/>
</dbReference>
<feature type="active site" description="Proton acceptor" evidence="16">
    <location>
        <position position="349"/>
    </location>
</feature>
<dbReference type="Proteomes" id="UP000015101">
    <property type="component" value="Unassembled WGS sequence"/>
</dbReference>
<organism evidence="24 25">
    <name type="scientific">Helobdella robusta</name>
    <name type="common">Californian leech</name>
    <dbReference type="NCBI Taxonomy" id="6412"/>
    <lineage>
        <taxon>Eukaryota</taxon>
        <taxon>Metazoa</taxon>
        <taxon>Spiralia</taxon>
        <taxon>Lophotrochozoa</taxon>
        <taxon>Annelida</taxon>
        <taxon>Clitellata</taxon>
        <taxon>Hirudinea</taxon>
        <taxon>Rhynchobdellida</taxon>
        <taxon>Glossiphoniidae</taxon>
        <taxon>Helobdella</taxon>
    </lineage>
</organism>
<dbReference type="InParanoid" id="T1EXC7"/>
<keyword evidence="4" id="KW-0597">Phosphoprotein</keyword>
<keyword evidence="3 15" id="KW-0723">Serine/threonine-protein kinase</keyword>
<dbReference type="SMART" id="SM00133">
    <property type="entry name" value="S_TK_X"/>
    <property type="match status" value="1"/>
</dbReference>
<dbReference type="FunFam" id="3.30.60.20:FF:000003">
    <property type="entry name" value="Protein kinase C delta"/>
    <property type="match status" value="1"/>
</dbReference>
<accession>T1EXC7</accession>
<reference evidence="25" key="1">
    <citation type="submission" date="2012-12" db="EMBL/GenBank/DDBJ databases">
        <authorList>
            <person name="Hellsten U."/>
            <person name="Grimwood J."/>
            <person name="Chapman J.A."/>
            <person name="Shapiro H."/>
            <person name="Aerts A."/>
            <person name="Otillar R.P."/>
            <person name="Terry A.Y."/>
            <person name="Boore J.L."/>
            <person name="Simakov O."/>
            <person name="Marletaz F."/>
            <person name="Cho S.-J."/>
            <person name="Edsinger-Gonzales E."/>
            <person name="Havlak P."/>
            <person name="Kuo D.-H."/>
            <person name="Larsson T."/>
            <person name="Lv J."/>
            <person name="Arendt D."/>
            <person name="Savage R."/>
            <person name="Osoegawa K."/>
            <person name="de Jong P."/>
            <person name="Lindberg D.R."/>
            <person name="Seaver E.C."/>
            <person name="Weisblat D.A."/>
            <person name="Putnam N.H."/>
            <person name="Grigoriev I.V."/>
            <person name="Rokhsar D.S."/>
        </authorList>
    </citation>
    <scope>NUCLEOTIDE SEQUENCE</scope>
</reference>
<evidence type="ECO:0000256" key="6">
    <source>
        <dbReference type="ARBA" id="ARBA00022723"/>
    </source>
</evidence>
<keyword evidence="7" id="KW-0677">Repeat</keyword>
<dbReference type="GO" id="GO:0005524">
    <property type="term" value="F:ATP binding"/>
    <property type="evidence" value="ECO:0007669"/>
    <property type="project" value="UniProtKB-UniRule"/>
</dbReference>
<dbReference type="InterPro" id="IPR017892">
    <property type="entry name" value="Pkinase_C"/>
</dbReference>
<evidence type="ECO:0000256" key="10">
    <source>
        <dbReference type="ARBA" id="ARBA00022777"/>
    </source>
</evidence>
<dbReference type="InterPro" id="IPR014376">
    <property type="entry name" value="Prot_kin_PKC_delta"/>
</dbReference>
<evidence type="ECO:0000313" key="23">
    <source>
        <dbReference type="EMBL" id="ESN91769.1"/>
    </source>
</evidence>
<dbReference type="PROSITE" id="PS50081">
    <property type="entry name" value="ZF_DAG_PE_2"/>
    <property type="match status" value="1"/>
</dbReference>
<gene>
    <name evidence="24" type="primary">20201227</name>
    <name evidence="23" type="ORF">HELRODRAFT_165840</name>
</gene>
<feature type="domain" description="AGC-kinase C-terminal" evidence="22">
    <location>
        <begin position="486"/>
        <end position="555"/>
    </location>
</feature>
<dbReference type="SMART" id="SM00220">
    <property type="entry name" value="S_TKc"/>
    <property type="match status" value="1"/>
</dbReference>
<feature type="domain" description="Phorbol-ester/DAG-type" evidence="21">
    <location>
        <begin position="13"/>
        <end position="63"/>
    </location>
</feature>
<dbReference type="PROSITE" id="PS00108">
    <property type="entry name" value="PROTEIN_KINASE_ST"/>
    <property type="match status" value="1"/>
</dbReference>
<dbReference type="CDD" id="cd20837">
    <property type="entry name" value="C1_nPKC_theta-like_rpt2"/>
    <property type="match status" value="1"/>
</dbReference>
<dbReference type="Gene3D" id="3.30.200.20">
    <property type="entry name" value="Phosphorylase Kinase, domain 1"/>
    <property type="match status" value="1"/>
</dbReference>
<dbReference type="InterPro" id="IPR008271">
    <property type="entry name" value="Ser/Thr_kinase_AS"/>
</dbReference>
<evidence type="ECO:0000259" key="21">
    <source>
        <dbReference type="PROSITE" id="PS50081"/>
    </source>
</evidence>
<evidence type="ECO:0000256" key="12">
    <source>
        <dbReference type="ARBA" id="ARBA00022840"/>
    </source>
</evidence>
<dbReference type="EC" id="2.7.11.13" evidence="2 15"/>
<dbReference type="InterPro" id="IPR020454">
    <property type="entry name" value="DAG/PE-bd"/>
</dbReference>
<dbReference type="Pfam" id="PF00433">
    <property type="entry name" value="Pkinase_C"/>
    <property type="match status" value="1"/>
</dbReference>
<dbReference type="STRING" id="6412.T1EXC7"/>
<evidence type="ECO:0000259" key="22">
    <source>
        <dbReference type="PROSITE" id="PS51285"/>
    </source>
</evidence>